<keyword evidence="1" id="KW-0472">Membrane</keyword>
<evidence type="ECO:0000313" key="3">
    <source>
        <dbReference type="Proteomes" id="UP000728647"/>
    </source>
</evidence>
<dbReference type="Proteomes" id="UP000728647">
    <property type="component" value="Unassembled WGS sequence"/>
</dbReference>
<evidence type="ECO:0000313" key="2">
    <source>
        <dbReference type="EMBL" id="NUB89865.1"/>
    </source>
</evidence>
<dbReference type="EMBL" id="JABURA010000001">
    <property type="protein sequence ID" value="NUB89865.1"/>
    <property type="molecule type" value="Genomic_DNA"/>
</dbReference>
<accession>A0A8J8GIK5</accession>
<dbReference type="RefSeq" id="WP_174701161.1">
    <property type="nucleotide sequence ID" value="NZ_JABURA010000001.1"/>
</dbReference>
<dbReference type="OrthoDB" id="187657at2157"/>
<dbReference type="Pfam" id="PF25957">
    <property type="entry name" value="DUF7994"/>
    <property type="match status" value="1"/>
</dbReference>
<name>A0A8J8GIK5_9EURY</name>
<keyword evidence="1" id="KW-0812">Transmembrane</keyword>
<evidence type="ECO:0000256" key="1">
    <source>
        <dbReference type="SAM" id="Phobius"/>
    </source>
</evidence>
<sequence>MIRRFAPWFGTGLLVVAGGYLAAFGRDAVADPMTAALLAGLVVAAVLSIAGGVREAVALGPVTLPWNVLVGSADVLVALVVAVSTVRSLWDGSATTTQFADAALLIGCSSIAWFGVQTARDSRHVDLEASPSRTRLVATAALAVASMVGGVLVVTVV</sequence>
<dbReference type="InterPro" id="IPR058307">
    <property type="entry name" value="DUF7994"/>
</dbReference>
<feature type="transmembrane region" description="Helical" evidence="1">
    <location>
        <begin position="35"/>
        <end position="53"/>
    </location>
</feature>
<feature type="transmembrane region" description="Helical" evidence="1">
    <location>
        <begin position="6"/>
        <end position="23"/>
    </location>
</feature>
<dbReference type="AlphaFoldDB" id="A0A8J8GIK5"/>
<comment type="caution">
    <text evidence="2">The sequence shown here is derived from an EMBL/GenBank/DDBJ whole genome shotgun (WGS) entry which is preliminary data.</text>
</comment>
<reference evidence="2" key="1">
    <citation type="submission" date="2020-06" db="EMBL/GenBank/DDBJ databases">
        <title>Haloterrigena sp. nov., an extremely halophilic archaeon isolated from a saline sediment.</title>
        <authorList>
            <person name="Liu B.-B."/>
        </authorList>
    </citation>
    <scope>NUCLEOTIDE SEQUENCE</scope>
    <source>
        <strain evidence="2">SYSU A121-1</strain>
    </source>
</reference>
<protein>
    <submittedName>
        <fullName evidence="2">Uncharacterized protein</fullName>
    </submittedName>
</protein>
<organism evidence="2 3">
    <name type="scientific">Haloterrigena gelatinilytica</name>
    <dbReference type="NCBI Taxonomy" id="2741724"/>
    <lineage>
        <taxon>Archaea</taxon>
        <taxon>Methanobacteriati</taxon>
        <taxon>Methanobacteriota</taxon>
        <taxon>Stenosarchaea group</taxon>
        <taxon>Halobacteria</taxon>
        <taxon>Halobacteriales</taxon>
        <taxon>Natrialbaceae</taxon>
        <taxon>Haloterrigena</taxon>
    </lineage>
</organism>
<gene>
    <name evidence="2" type="ORF">HT576_02280</name>
</gene>
<feature type="transmembrane region" description="Helical" evidence="1">
    <location>
        <begin position="65"/>
        <end position="86"/>
    </location>
</feature>
<proteinExistence type="predicted"/>
<keyword evidence="1" id="KW-1133">Transmembrane helix</keyword>
<feature type="transmembrane region" description="Helical" evidence="1">
    <location>
        <begin position="136"/>
        <end position="156"/>
    </location>
</feature>
<feature type="transmembrane region" description="Helical" evidence="1">
    <location>
        <begin position="98"/>
        <end position="116"/>
    </location>
</feature>